<dbReference type="Gene3D" id="1.25.40.10">
    <property type="entry name" value="Tetratricopeptide repeat domain"/>
    <property type="match status" value="1"/>
</dbReference>
<dbReference type="EMBL" id="JAHZUY010000002">
    <property type="protein sequence ID" value="MBW8268125.1"/>
    <property type="molecule type" value="Genomic_DNA"/>
</dbReference>
<dbReference type="SUPFAM" id="SSF48452">
    <property type="entry name" value="TPR-like"/>
    <property type="match status" value="1"/>
</dbReference>
<name>A0ABS7EXN7_9PROT</name>
<protein>
    <submittedName>
        <fullName evidence="1">DUF924 domain-containing protein</fullName>
    </submittedName>
</protein>
<dbReference type="InterPro" id="IPR011990">
    <property type="entry name" value="TPR-like_helical_dom_sf"/>
</dbReference>
<gene>
    <name evidence="1" type="ORF">K1J50_01350</name>
</gene>
<keyword evidence="2" id="KW-1185">Reference proteome</keyword>
<sequence>MLAFWFEGDRATFREHWFRPDPALDAAIRARFGALVAPAAVGALDPWAATPEGALALCLLLDQFPRNLHRGTPQAFACDPEARAIARAAVLRDRHDPRLTATEHVFLYLPFEHAEDMADQDLSVALFEGLRDDPAHRGPAGTIAYAWRHWHVIRRFGRFPHRNAVLGRASTAAGRAYLARPGAGF</sequence>
<evidence type="ECO:0000313" key="1">
    <source>
        <dbReference type="EMBL" id="MBW8268125.1"/>
    </source>
</evidence>
<comment type="caution">
    <text evidence="1">The sequence shown here is derived from an EMBL/GenBank/DDBJ whole genome shotgun (WGS) entry which is preliminary data.</text>
</comment>
<dbReference type="InterPro" id="IPR010323">
    <property type="entry name" value="DUF924"/>
</dbReference>
<dbReference type="Pfam" id="PF06041">
    <property type="entry name" value="DUF924"/>
    <property type="match status" value="1"/>
</dbReference>
<dbReference type="Gene3D" id="1.20.58.320">
    <property type="entry name" value="TPR-like"/>
    <property type="match status" value="1"/>
</dbReference>
<evidence type="ECO:0000313" key="2">
    <source>
        <dbReference type="Proteomes" id="UP001519924"/>
    </source>
</evidence>
<accession>A0ABS7EXN7</accession>
<proteinExistence type="predicted"/>
<reference evidence="1 2" key="1">
    <citation type="submission" date="2021-08" db="EMBL/GenBank/DDBJ databases">
        <title>Caldovatus sediminis gen. nov., sp. nov., a moderately thermophilic bacterium isolated from a hot spring.</title>
        <authorList>
            <person name="Hu C.-J."/>
            <person name="Li W.-J."/>
            <person name="Xian W.-D."/>
        </authorList>
    </citation>
    <scope>NUCLEOTIDE SEQUENCE [LARGE SCALE GENOMIC DNA]</scope>
    <source>
        <strain evidence="1 2">SYSU G05006</strain>
    </source>
</reference>
<dbReference type="Proteomes" id="UP001519924">
    <property type="component" value="Unassembled WGS sequence"/>
</dbReference>
<organism evidence="1 2">
    <name type="scientific">Caldovatus aquaticus</name>
    <dbReference type="NCBI Taxonomy" id="2865671"/>
    <lineage>
        <taxon>Bacteria</taxon>
        <taxon>Pseudomonadati</taxon>
        <taxon>Pseudomonadota</taxon>
        <taxon>Alphaproteobacteria</taxon>
        <taxon>Acetobacterales</taxon>
        <taxon>Roseomonadaceae</taxon>
        <taxon>Caldovatus</taxon>
    </lineage>
</organism>